<protein>
    <submittedName>
        <fullName evidence="3">Glycosyltransferase</fullName>
    </submittedName>
</protein>
<dbReference type="PANTHER" id="PTHR12526">
    <property type="entry name" value="GLYCOSYLTRANSFERASE"/>
    <property type="match status" value="1"/>
</dbReference>
<dbReference type="InterPro" id="IPR028098">
    <property type="entry name" value="Glyco_trans_4-like_N"/>
</dbReference>
<evidence type="ECO:0000313" key="3">
    <source>
        <dbReference type="EMBL" id="MBG3876262.1"/>
    </source>
</evidence>
<evidence type="ECO:0000259" key="1">
    <source>
        <dbReference type="Pfam" id="PF00534"/>
    </source>
</evidence>
<name>A0ABS0J1F6_9BACT</name>
<dbReference type="Pfam" id="PF00534">
    <property type="entry name" value="Glycos_transf_1"/>
    <property type="match status" value="1"/>
</dbReference>
<dbReference type="Pfam" id="PF13439">
    <property type="entry name" value="Glyco_transf_4"/>
    <property type="match status" value="1"/>
</dbReference>
<dbReference type="SUPFAM" id="SSF53756">
    <property type="entry name" value="UDP-Glycosyltransferase/glycogen phosphorylase"/>
    <property type="match status" value="1"/>
</dbReference>
<comment type="caution">
    <text evidence="3">The sequence shown here is derived from an EMBL/GenBank/DDBJ whole genome shotgun (WGS) entry which is preliminary data.</text>
</comment>
<evidence type="ECO:0000259" key="2">
    <source>
        <dbReference type="Pfam" id="PF13439"/>
    </source>
</evidence>
<feature type="domain" description="Glycosyl transferase family 1" evidence="1">
    <location>
        <begin position="200"/>
        <end position="341"/>
    </location>
</feature>
<dbReference type="Gene3D" id="3.40.50.2000">
    <property type="entry name" value="Glycogen Phosphorylase B"/>
    <property type="match status" value="2"/>
</dbReference>
<organism evidence="3 4">
    <name type="scientific">Nitratidesulfovibrio oxamicus</name>
    <dbReference type="NCBI Taxonomy" id="32016"/>
    <lineage>
        <taxon>Bacteria</taxon>
        <taxon>Pseudomonadati</taxon>
        <taxon>Thermodesulfobacteriota</taxon>
        <taxon>Desulfovibrionia</taxon>
        <taxon>Desulfovibrionales</taxon>
        <taxon>Desulfovibrionaceae</taxon>
        <taxon>Nitratidesulfovibrio</taxon>
    </lineage>
</organism>
<proteinExistence type="predicted"/>
<sequence length="389" mass="42487">MPNPRPLAGSIPSMHTRPVVFRLTNSLHYGGVASRLRAVLPLLLDEFEVHVVTYRTPGAFAPELADKGVRVHHLPIPTKWSPAGIARLARLLRGHGASVLHNHSFSANVTGALAGALAGTPVRIGQIHTLKSHWYENPAHRAKQRIEEMLIHRTLSTRVLHVSRESRDYFAAQMPLAAAKFEVLHNGVDFSALAPRKDARQLRAELGIPPQARVIGNVGRITGCKRLDMLLSMAAKALARNPDMVFVIVGGEAGHAEGLLRQAAELGIADKVIFPGETPHPGDYYNIFDAFLFTSPPGSEGMPGAVLEAASFGMPIVAIRTDTLEEMAEWYDGFRFITEGCDPAHELAAALAAPRPDPARLRAHFSIQAMADRTRALYHRLLQHPTPRT</sequence>
<gene>
    <name evidence="3" type="ORF">FVW20_04260</name>
</gene>
<keyword evidence="4" id="KW-1185">Reference proteome</keyword>
<dbReference type="InterPro" id="IPR001296">
    <property type="entry name" value="Glyco_trans_1"/>
</dbReference>
<accession>A0ABS0J1F6</accession>
<evidence type="ECO:0000313" key="4">
    <source>
        <dbReference type="Proteomes" id="UP001194469"/>
    </source>
</evidence>
<reference evidence="3 4" key="1">
    <citation type="submission" date="2019-08" db="EMBL/GenBank/DDBJ databases">
        <authorList>
            <person name="Luo N."/>
        </authorList>
    </citation>
    <scope>NUCLEOTIDE SEQUENCE [LARGE SCALE GENOMIC DNA]</scope>
    <source>
        <strain evidence="3 4">NCIMB 9442</strain>
    </source>
</reference>
<dbReference type="Proteomes" id="UP001194469">
    <property type="component" value="Unassembled WGS sequence"/>
</dbReference>
<dbReference type="EMBL" id="VRYY01000092">
    <property type="protein sequence ID" value="MBG3876262.1"/>
    <property type="molecule type" value="Genomic_DNA"/>
</dbReference>
<feature type="domain" description="Glycosyltransferase subfamily 4-like N-terminal" evidence="2">
    <location>
        <begin position="29"/>
        <end position="190"/>
    </location>
</feature>